<evidence type="ECO:0000313" key="1">
    <source>
        <dbReference type="EMBL" id="MCT8972325.1"/>
    </source>
</evidence>
<protein>
    <recommendedName>
        <fullName evidence="3">Secreted protein</fullName>
    </recommendedName>
</protein>
<dbReference type="EMBL" id="JALIDZ010000004">
    <property type="protein sequence ID" value="MCT8972325.1"/>
    <property type="molecule type" value="Genomic_DNA"/>
</dbReference>
<sequence>MAFAFATPLFAAGPSSVYSKIDLDRCSIFRQDQISGSASWMCPAIPNQAVWVAEGDLRFFVSFGKAAEVQVAAGQTLPPFNRINDTLEWRLGPDGEAFATILRWFTEFDDGREGQVLVVTKVSDFGTCHIAYVDALANKDANALARQAADTMSAGFDCETQQPVAVGNPGWSLGN</sequence>
<reference evidence="1 2" key="1">
    <citation type="submission" date="2022-04" db="EMBL/GenBank/DDBJ databases">
        <authorList>
            <person name="Ye Y.-Q."/>
            <person name="Du Z.-J."/>
        </authorList>
    </citation>
    <scope>NUCLEOTIDE SEQUENCE [LARGE SCALE GENOMIC DNA]</scope>
    <source>
        <strain evidence="1 2">A6E488</strain>
    </source>
</reference>
<gene>
    <name evidence="1" type="ORF">MUB46_10695</name>
</gene>
<organism evidence="1 2">
    <name type="scientific">Microbaculum marinisediminis</name>
    <dbReference type="NCBI Taxonomy" id="2931392"/>
    <lineage>
        <taxon>Bacteria</taxon>
        <taxon>Pseudomonadati</taxon>
        <taxon>Pseudomonadota</taxon>
        <taxon>Alphaproteobacteria</taxon>
        <taxon>Hyphomicrobiales</taxon>
        <taxon>Tepidamorphaceae</taxon>
        <taxon>Microbaculum</taxon>
    </lineage>
</organism>
<evidence type="ECO:0000313" key="2">
    <source>
        <dbReference type="Proteomes" id="UP001320898"/>
    </source>
</evidence>
<dbReference type="RefSeq" id="WP_261615889.1">
    <property type="nucleotide sequence ID" value="NZ_JALIDZ010000004.1"/>
</dbReference>
<evidence type="ECO:0008006" key="3">
    <source>
        <dbReference type="Google" id="ProtNLM"/>
    </source>
</evidence>
<dbReference type="AlphaFoldDB" id="A0AAW5QZ79"/>
<dbReference type="Proteomes" id="UP001320898">
    <property type="component" value="Unassembled WGS sequence"/>
</dbReference>
<accession>A0AAW5QZ79</accession>
<proteinExistence type="predicted"/>
<keyword evidence="2" id="KW-1185">Reference proteome</keyword>
<comment type="caution">
    <text evidence="1">The sequence shown here is derived from an EMBL/GenBank/DDBJ whole genome shotgun (WGS) entry which is preliminary data.</text>
</comment>
<name>A0AAW5QZ79_9HYPH</name>